<name>A0AAN6PBI9_9PEZI</name>
<dbReference type="AlphaFoldDB" id="A0AAN6PBI9"/>
<evidence type="ECO:0000313" key="3">
    <source>
        <dbReference type="EMBL" id="KAK4033336.1"/>
    </source>
</evidence>
<keyword evidence="4" id="KW-1185">Reference proteome</keyword>
<feature type="chain" id="PRO_5042868766" evidence="2">
    <location>
        <begin position="21"/>
        <end position="181"/>
    </location>
</feature>
<evidence type="ECO:0000256" key="2">
    <source>
        <dbReference type="SAM" id="SignalP"/>
    </source>
</evidence>
<dbReference type="PANTHER" id="PTHR39603">
    <property type="entry name" value="CYANOVIRIN-N DOMAIN-CONTAINING PROTEIN"/>
    <property type="match status" value="1"/>
</dbReference>
<evidence type="ECO:0000313" key="4">
    <source>
        <dbReference type="Proteomes" id="UP001303115"/>
    </source>
</evidence>
<feature type="signal peptide" evidence="2">
    <location>
        <begin position="1"/>
        <end position="20"/>
    </location>
</feature>
<gene>
    <name evidence="3" type="ORF">C8A01DRAFT_50050</name>
</gene>
<feature type="compositionally biased region" description="Basic and acidic residues" evidence="1">
    <location>
        <begin position="69"/>
        <end position="80"/>
    </location>
</feature>
<comment type="caution">
    <text evidence="3">The sequence shown here is derived from an EMBL/GenBank/DDBJ whole genome shotgun (WGS) entry which is preliminary data.</text>
</comment>
<dbReference type="EMBL" id="MU854536">
    <property type="protein sequence ID" value="KAK4033336.1"/>
    <property type="molecule type" value="Genomic_DNA"/>
</dbReference>
<evidence type="ECO:0000256" key="1">
    <source>
        <dbReference type="SAM" id="MobiDB-lite"/>
    </source>
</evidence>
<keyword evidence="2" id="KW-0732">Signal</keyword>
<protein>
    <submittedName>
        <fullName evidence="3">Uncharacterized protein</fullName>
    </submittedName>
</protein>
<reference evidence="4" key="1">
    <citation type="journal article" date="2023" name="Mol. Phylogenet. Evol.">
        <title>Genome-scale phylogeny and comparative genomics of the fungal order Sordariales.</title>
        <authorList>
            <person name="Hensen N."/>
            <person name="Bonometti L."/>
            <person name="Westerberg I."/>
            <person name="Brannstrom I.O."/>
            <person name="Guillou S."/>
            <person name="Cros-Aarteil S."/>
            <person name="Calhoun S."/>
            <person name="Haridas S."/>
            <person name="Kuo A."/>
            <person name="Mondo S."/>
            <person name="Pangilinan J."/>
            <person name="Riley R."/>
            <person name="LaButti K."/>
            <person name="Andreopoulos B."/>
            <person name="Lipzen A."/>
            <person name="Chen C."/>
            <person name="Yan M."/>
            <person name="Daum C."/>
            <person name="Ng V."/>
            <person name="Clum A."/>
            <person name="Steindorff A."/>
            <person name="Ohm R.A."/>
            <person name="Martin F."/>
            <person name="Silar P."/>
            <person name="Natvig D.O."/>
            <person name="Lalanne C."/>
            <person name="Gautier V."/>
            <person name="Ament-Velasquez S.L."/>
            <person name="Kruys A."/>
            <person name="Hutchinson M.I."/>
            <person name="Powell A.J."/>
            <person name="Barry K."/>
            <person name="Miller A.N."/>
            <person name="Grigoriev I.V."/>
            <person name="Debuchy R."/>
            <person name="Gladieux P."/>
            <person name="Hiltunen Thoren M."/>
            <person name="Johannesson H."/>
        </authorList>
    </citation>
    <scope>NUCLEOTIDE SEQUENCE [LARGE SCALE GENOMIC DNA]</scope>
    <source>
        <strain evidence="4">CBS 284.82</strain>
    </source>
</reference>
<feature type="region of interest" description="Disordered" evidence="1">
    <location>
        <begin position="60"/>
        <end position="84"/>
    </location>
</feature>
<accession>A0AAN6PBI9</accession>
<dbReference type="Proteomes" id="UP001303115">
    <property type="component" value="Unassembled WGS sequence"/>
</dbReference>
<organism evidence="3 4">
    <name type="scientific">Parachaetomium inaequale</name>
    <dbReference type="NCBI Taxonomy" id="2588326"/>
    <lineage>
        <taxon>Eukaryota</taxon>
        <taxon>Fungi</taxon>
        <taxon>Dikarya</taxon>
        <taxon>Ascomycota</taxon>
        <taxon>Pezizomycotina</taxon>
        <taxon>Sordariomycetes</taxon>
        <taxon>Sordariomycetidae</taxon>
        <taxon>Sordariales</taxon>
        <taxon>Chaetomiaceae</taxon>
        <taxon>Parachaetomium</taxon>
    </lineage>
</organism>
<sequence length="181" mass="18992">MVRSAFTALALLAVCHAVGAAPTAEVVTPSFSFADWVEGIIANPQGDHLTPEQAIEAFNASRNSTSSSEHTKRGPLDKRVPSCNEQPNTEVPIADAVACVNFLAAKGQTACVCNGFAQFCQIGQGIIDGNSGSKRTTSACNDVARAGGLILDHCTRADNTVQGSEFAYGNGDMLVRIHNLR</sequence>
<dbReference type="PANTHER" id="PTHR39603:SF1">
    <property type="entry name" value="CYANOVIRIN-N DOMAIN-CONTAINING PROTEIN"/>
    <property type="match status" value="1"/>
</dbReference>
<proteinExistence type="predicted"/>